<dbReference type="AlphaFoldDB" id="A0AA86IK97"/>
<sequence>MTSIFWEDTQVRPAPDVGADRILTPSVEKAPLDWSKPFMMVLNSRAPHIPYERNIPAGFAKFSTPRLNDDVAQKKNEYDDAVRLYDKELASAIRTVMAKSKLPVLVFITSDHGERVGDGGLFGHSVVEMPIAQVPFIYFSNDPAMSLKNISPQMPLNHFQLATLINKVLGYQVTNPNQKDDSYFITGGDIRGLSERITYHLNELPPAEQ</sequence>
<reference evidence="2" key="1">
    <citation type="submission" date="2021-04" db="EMBL/GenBank/DDBJ databases">
        <title>Difference and commonality of drug resistance evolution in various bacteria. and drug sensitivity profiles.</title>
        <authorList>
            <person name="Maeda T."/>
            <person name="Shibai A."/>
            <person name="Kawada K."/>
            <person name="Kotani H."/>
            <person name="Tarusawa Y."/>
            <person name="Tanabe K."/>
            <person name="Furusawa C."/>
        </authorList>
    </citation>
    <scope>NUCLEOTIDE SEQUENCE</scope>
    <source>
        <strain evidence="2">JCM 8580</strain>
    </source>
</reference>
<evidence type="ECO:0000313" key="2">
    <source>
        <dbReference type="EMBL" id="BCU53494.1"/>
    </source>
</evidence>
<dbReference type="EMBL" id="AP024590">
    <property type="protein sequence ID" value="BCU53494.1"/>
    <property type="molecule type" value="Genomic_DNA"/>
</dbReference>
<evidence type="ECO:0000313" key="3">
    <source>
        <dbReference type="Proteomes" id="UP000682928"/>
    </source>
</evidence>
<dbReference type="Pfam" id="PF00884">
    <property type="entry name" value="Sulfatase"/>
    <property type="match status" value="1"/>
</dbReference>
<gene>
    <name evidence="2" type="ORF">ENKO_00880</name>
</gene>
<feature type="domain" description="Sulfatase N-terminal" evidence="1">
    <location>
        <begin position="22"/>
        <end position="142"/>
    </location>
</feature>
<dbReference type="InterPro" id="IPR000917">
    <property type="entry name" value="Sulfatase_N"/>
</dbReference>
<proteinExistence type="predicted"/>
<organism evidence="2 3">
    <name type="scientific">Enterobacter kobei</name>
    <dbReference type="NCBI Taxonomy" id="208224"/>
    <lineage>
        <taxon>Bacteria</taxon>
        <taxon>Pseudomonadati</taxon>
        <taxon>Pseudomonadota</taxon>
        <taxon>Gammaproteobacteria</taxon>
        <taxon>Enterobacterales</taxon>
        <taxon>Enterobacteriaceae</taxon>
        <taxon>Enterobacter</taxon>
        <taxon>Enterobacter cloacae complex</taxon>
    </lineage>
</organism>
<dbReference type="Gene3D" id="3.40.720.10">
    <property type="entry name" value="Alkaline Phosphatase, subunit A"/>
    <property type="match status" value="1"/>
</dbReference>
<accession>A0AA86IK97</accession>
<dbReference type="SUPFAM" id="SSF53649">
    <property type="entry name" value="Alkaline phosphatase-like"/>
    <property type="match status" value="1"/>
</dbReference>
<evidence type="ECO:0000259" key="1">
    <source>
        <dbReference type="Pfam" id="PF00884"/>
    </source>
</evidence>
<protein>
    <recommendedName>
        <fullName evidence="1">Sulfatase N-terminal domain-containing protein</fullName>
    </recommendedName>
</protein>
<dbReference type="InterPro" id="IPR017850">
    <property type="entry name" value="Alkaline_phosphatase_core_sf"/>
</dbReference>
<dbReference type="Proteomes" id="UP000682928">
    <property type="component" value="Chromosome"/>
</dbReference>
<name>A0AA86IK97_9ENTR</name>